<evidence type="ECO:0000313" key="8">
    <source>
        <dbReference type="EMBL" id="HDQ99681.1"/>
    </source>
</evidence>
<evidence type="ECO:0000256" key="5">
    <source>
        <dbReference type="ARBA" id="ARBA00022679"/>
    </source>
</evidence>
<dbReference type="GO" id="GO:0005737">
    <property type="term" value="C:cytoplasm"/>
    <property type="evidence" value="ECO:0007669"/>
    <property type="project" value="UniProtKB-SubCell"/>
</dbReference>
<dbReference type="InterPro" id="IPR002178">
    <property type="entry name" value="PTS_EIIA_type-2_dom"/>
</dbReference>
<evidence type="ECO:0000256" key="2">
    <source>
        <dbReference type="ARBA" id="ARBA00022448"/>
    </source>
</evidence>
<keyword evidence="2" id="KW-0813">Transport</keyword>
<evidence type="ECO:0000256" key="6">
    <source>
        <dbReference type="ARBA" id="ARBA00022683"/>
    </source>
</evidence>
<protein>
    <submittedName>
        <fullName evidence="8">PTS sugar transporter subunit IIA</fullName>
    </submittedName>
</protein>
<name>A0A7V0XFH0_UNCW3</name>
<organism evidence="8">
    <name type="scientific">candidate division WOR-3 bacterium</name>
    <dbReference type="NCBI Taxonomy" id="2052148"/>
    <lineage>
        <taxon>Bacteria</taxon>
        <taxon>Bacteria division WOR-3</taxon>
    </lineage>
</organism>
<dbReference type="SUPFAM" id="SSF55804">
    <property type="entry name" value="Phoshotransferase/anion transport protein"/>
    <property type="match status" value="1"/>
</dbReference>
<dbReference type="PANTHER" id="PTHR47738">
    <property type="entry name" value="PTS SYSTEM FRUCTOSE-LIKE EIIA COMPONENT-RELATED"/>
    <property type="match status" value="1"/>
</dbReference>
<dbReference type="NCBIfam" id="TIGR00848">
    <property type="entry name" value="fruA"/>
    <property type="match status" value="1"/>
</dbReference>
<dbReference type="Proteomes" id="UP000885672">
    <property type="component" value="Unassembled WGS sequence"/>
</dbReference>
<dbReference type="FunFam" id="3.40.930.10:FF:000009">
    <property type="entry name" value="PTS system, fructose specific IIABC component"/>
    <property type="match status" value="1"/>
</dbReference>
<dbReference type="PROSITE" id="PS51094">
    <property type="entry name" value="PTS_EIIA_TYPE_2"/>
    <property type="match status" value="1"/>
</dbReference>
<sequence length="152" mass="16983">MMTKVSELLARDAILLQIESRDKIDVIRELSRPLIENGTVTDEETFFEAILRRENLESTGIGLGVAIPHARTPAVARTALAFGRSEAGVDFNSLDGKPAFLVFLIAAPEDRKTEYIMTLARVSRLMRRDEARIALNRAQTPNEVIAVVQQYE</sequence>
<evidence type="ECO:0000256" key="1">
    <source>
        <dbReference type="ARBA" id="ARBA00004496"/>
    </source>
</evidence>
<dbReference type="Pfam" id="PF00359">
    <property type="entry name" value="PTS_EIIA_2"/>
    <property type="match status" value="1"/>
</dbReference>
<feature type="domain" description="PTS EIIA type-2" evidence="7">
    <location>
        <begin position="7"/>
        <end position="151"/>
    </location>
</feature>
<keyword evidence="6" id="KW-0598">Phosphotransferase system</keyword>
<proteinExistence type="predicted"/>
<dbReference type="EMBL" id="DSBX01000201">
    <property type="protein sequence ID" value="HDQ99681.1"/>
    <property type="molecule type" value="Genomic_DNA"/>
</dbReference>
<dbReference type="GO" id="GO:0016020">
    <property type="term" value="C:membrane"/>
    <property type="evidence" value="ECO:0007669"/>
    <property type="project" value="InterPro"/>
</dbReference>
<accession>A0A7V0XFH0</accession>
<dbReference type="InterPro" id="IPR004715">
    <property type="entry name" value="PTS_IIA_fruc"/>
</dbReference>
<comment type="subcellular location">
    <subcellularLocation>
        <location evidence="1">Cytoplasm</location>
    </subcellularLocation>
</comment>
<dbReference type="PROSITE" id="PS00372">
    <property type="entry name" value="PTS_EIIA_TYPE_2_HIS"/>
    <property type="match status" value="1"/>
</dbReference>
<reference evidence="8" key="1">
    <citation type="journal article" date="2020" name="mSystems">
        <title>Genome- and Community-Level Interaction Insights into Carbon Utilization and Element Cycling Functions of Hydrothermarchaeota in Hydrothermal Sediment.</title>
        <authorList>
            <person name="Zhou Z."/>
            <person name="Liu Y."/>
            <person name="Xu W."/>
            <person name="Pan J."/>
            <person name="Luo Z.H."/>
            <person name="Li M."/>
        </authorList>
    </citation>
    <scope>NUCLEOTIDE SEQUENCE [LARGE SCALE GENOMIC DNA]</scope>
    <source>
        <strain evidence="8">SpSt-1182</strain>
    </source>
</reference>
<keyword evidence="4 8" id="KW-0762">Sugar transport</keyword>
<keyword evidence="3" id="KW-0597">Phosphoprotein</keyword>
<dbReference type="InterPro" id="IPR051541">
    <property type="entry name" value="PTS_SugarTrans_NitroReg"/>
</dbReference>
<evidence type="ECO:0000256" key="4">
    <source>
        <dbReference type="ARBA" id="ARBA00022597"/>
    </source>
</evidence>
<dbReference type="GO" id="GO:0009401">
    <property type="term" value="P:phosphoenolpyruvate-dependent sugar phosphotransferase system"/>
    <property type="evidence" value="ECO:0007669"/>
    <property type="project" value="UniProtKB-KW"/>
</dbReference>
<dbReference type="CDD" id="cd00211">
    <property type="entry name" value="PTS_IIA_fru"/>
    <property type="match status" value="1"/>
</dbReference>
<evidence type="ECO:0000256" key="3">
    <source>
        <dbReference type="ARBA" id="ARBA00022553"/>
    </source>
</evidence>
<dbReference type="GO" id="GO:0008982">
    <property type="term" value="F:protein-N(PI)-phosphohistidine-sugar phosphotransferase activity"/>
    <property type="evidence" value="ECO:0007669"/>
    <property type="project" value="InterPro"/>
</dbReference>
<dbReference type="PANTHER" id="PTHR47738:SF2">
    <property type="entry name" value="PTS SYSTEM FRUCTOSE-LIKE EIIA COMPONENT"/>
    <property type="match status" value="1"/>
</dbReference>
<dbReference type="InterPro" id="IPR016152">
    <property type="entry name" value="PTrfase/Anion_transptr"/>
</dbReference>
<gene>
    <name evidence="8" type="ORF">ENN51_05275</name>
</gene>
<dbReference type="Gene3D" id="3.40.930.10">
    <property type="entry name" value="Mannitol-specific EII, Chain A"/>
    <property type="match status" value="1"/>
</dbReference>
<evidence type="ECO:0000259" key="7">
    <source>
        <dbReference type="PROSITE" id="PS51094"/>
    </source>
</evidence>
<keyword evidence="5" id="KW-0808">Transferase</keyword>
<dbReference type="AlphaFoldDB" id="A0A7V0XFH0"/>
<comment type="caution">
    <text evidence="8">The sequence shown here is derived from an EMBL/GenBank/DDBJ whole genome shotgun (WGS) entry which is preliminary data.</text>
</comment>